<dbReference type="Pfam" id="PF18759">
    <property type="entry name" value="Plavaka"/>
    <property type="match status" value="1"/>
</dbReference>
<gene>
    <name evidence="1" type="ORF">BDZ94DRAFT_1316610</name>
</gene>
<dbReference type="EMBL" id="MU151009">
    <property type="protein sequence ID" value="KAF9455162.1"/>
    <property type="molecule type" value="Genomic_DNA"/>
</dbReference>
<evidence type="ECO:0000313" key="2">
    <source>
        <dbReference type="Proteomes" id="UP000807353"/>
    </source>
</evidence>
<keyword evidence="2" id="KW-1185">Reference proteome</keyword>
<organism evidence="1 2">
    <name type="scientific">Collybia nuda</name>
    <dbReference type="NCBI Taxonomy" id="64659"/>
    <lineage>
        <taxon>Eukaryota</taxon>
        <taxon>Fungi</taxon>
        <taxon>Dikarya</taxon>
        <taxon>Basidiomycota</taxon>
        <taxon>Agaricomycotina</taxon>
        <taxon>Agaricomycetes</taxon>
        <taxon>Agaricomycetidae</taxon>
        <taxon>Agaricales</taxon>
        <taxon>Tricholomatineae</taxon>
        <taxon>Clitocybaceae</taxon>
        <taxon>Collybia</taxon>
    </lineage>
</organism>
<reference evidence="1" key="1">
    <citation type="submission" date="2020-11" db="EMBL/GenBank/DDBJ databases">
        <authorList>
            <consortium name="DOE Joint Genome Institute"/>
            <person name="Ahrendt S."/>
            <person name="Riley R."/>
            <person name="Andreopoulos W."/>
            <person name="Labutti K."/>
            <person name="Pangilinan J."/>
            <person name="Ruiz-Duenas F.J."/>
            <person name="Barrasa J.M."/>
            <person name="Sanchez-Garcia M."/>
            <person name="Camarero S."/>
            <person name="Miyauchi S."/>
            <person name="Serrano A."/>
            <person name="Linde D."/>
            <person name="Babiker R."/>
            <person name="Drula E."/>
            <person name="Ayuso-Fernandez I."/>
            <person name="Pacheco R."/>
            <person name="Padilla G."/>
            <person name="Ferreira P."/>
            <person name="Barriuso J."/>
            <person name="Kellner H."/>
            <person name="Castanera R."/>
            <person name="Alfaro M."/>
            <person name="Ramirez L."/>
            <person name="Pisabarro A.G."/>
            <person name="Kuo A."/>
            <person name="Tritt A."/>
            <person name="Lipzen A."/>
            <person name="He G."/>
            <person name="Yan M."/>
            <person name="Ng V."/>
            <person name="Cullen D."/>
            <person name="Martin F."/>
            <person name="Rosso M.-N."/>
            <person name="Henrissat B."/>
            <person name="Hibbett D."/>
            <person name="Martinez A.T."/>
            <person name="Grigoriev I.V."/>
        </authorList>
    </citation>
    <scope>NUCLEOTIDE SEQUENCE</scope>
    <source>
        <strain evidence="1">CBS 247.69</strain>
    </source>
</reference>
<dbReference type="Proteomes" id="UP000807353">
    <property type="component" value="Unassembled WGS sequence"/>
</dbReference>
<accession>A0A9P5XP82</accession>
<evidence type="ECO:0000313" key="1">
    <source>
        <dbReference type="EMBL" id="KAF9455162.1"/>
    </source>
</evidence>
<dbReference type="AlphaFoldDB" id="A0A9P5XP82"/>
<comment type="caution">
    <text evidence="1">The sequence shown here is derived from an EMBL/GenBank/DDBJ whole genome shotgun (WGS) entry which is preliminary data.</text>
</comment>
<dbReference type="OrthoDB" id="3232986at2759"/>
<name>A0A9P5XP82_9AGAR</name>
<dbReference type="InterPro" id="IPR041078">
    <property type="entry name" value="Plavaka"/>
</dbReference>
<protein>
    <submittedName>
        <fullName evidence="1">Uncharacterized protein</fullName>
    </submittedName>
</protein>
<sequence>MSILAQWLESRLIHQCLDIILQPVKTAAEIGIMMSDPLGNLHHVYPALAAYIVDTPESAMLACVVGKTSSVTMANYRQFALEASSIDPWDLATYSQLALSRHHLNGVHQPFWRNWPMAEPSQFLTPEPLHHWHKMFWDHDAKWCIHAVGKAKIDFRFSILHPQTGYLLHHVYPWLSMCNQLLI</sequence>
<proteinExistence type="predicted"/>